<dbReference type="InterPro" id="IPR058352">
    <property type="entry name" value="DUF8039"/>
</dbReference>
<evidence type="ECO:0000259" key="5">
    <source>
        <dbReference type="Pfam" id="PF02902"/>
    </source>
</evidence>
<keyword evidence="2" id="KW-0645">Protease</keyword>
<feature type="domain" description="Ubiquitin-like protease family profile" evidence="5">
    <location>
        <begin position="322"/>
        <end position="380"/>
    </location>
</feature>
<dbReference type="InterPro" id="IPR003653">
    <property type="entry name" value="Peptidase_C48_C"/>
</dbReference>
<dbReference type="PANTHER" id="PTHR33018">
    <property type="entry name" value="OS10G0338966 PROTEIN-RELATED"/>
    <property type="match status" value="1"/>
</dbReference>
<protein>
    <submittedName>
        <fullName evidence="7">Uncharacterized protein</fullName>
    </submittedName>
</protein>
<comment type="similarity">
    <text evidence="1">Belongs to the peptidase C48 family.</text>
</comment>
<dbReference type="Pfam" id="PF26133">
    <property type="entry name" value="DUF8039"/>
    <property type="match status" value="1"/>
</dbReference>
<keyword evidence="3" id="KW-0378">Hydrolase</keyword>
<feature type="non-terminal residue" evidence="7">
    <location>
        <position position="1"/>
    </location>
</feature>
<reference evidence="7 8" key="1">
    <citation type="journal article" date="2019" name="Sci. Rep.">
        <title>A high-quality genome of Eragrostis curvula grass provides insights into Poaceae evolution and supports new strategies to enhance forage quality.</title>
        <authorList>
            <person name="Carballo J."/>
            <person name="Santos B.A.C.M."/>
            <person name="Zappacosta D."/>
            <person name="Garbus I."/>
            <person name="Selva J.P."/>
            <person name="Gallo C.A."/>
            <person name="Diaz A."/>
            <person name="Albertini E."/>
            <person name="Caccamo M."/>
            <person name="Echenique V."/>
        </authorList>
    </citation>
    <scope>NUCLEOTIDE SEQUENCE [LARGE SCALE GENOMIC DNA]</scope>
    <source>
        <strain evidence="8">cv. Victoria</strain>
        <tissue evidence="7">Leaf</tissue>
    </source>
</reference>
<dbReference type="Pfam" id="PF02902">
    <property type="entry name" value="Peptidase_C48"/>
    <property type="match status" value="1"/>
</dbReference>
<feature type="region of interest" description="Disordered" evidence="4">
    <location>
        <begin position="101"/>
        <end position="207"/>
    </location>
</feature>
<feature type="domain" description="DUF8039" evidence="6">
    <location>
        <begin position="11"/>
        <end position="100"/>
    </location>
</feature>
<dbReference type="OrthoDB" id="676990at2759"/>
<evidence type="ECO:0000313" key="8">
    <source>
        <dbReference type="Proteomes" id="UP000324897"/>
    </source>
</evidence>
<keyword evidence="8" id="KW-1185">Reference proteome</keyword>
<accession>A0A5J9UD77</accession>
<dbReference type="Gramene" id="TVU21211">
    <property type="protein sequence ID" value="TVU21211"/>
    <property type="gene ID" value="EJB05_30835"/>
</dbReference>
<evidence type="ECO:0000256" key="3">
    <source>
        <dbReference type="ARBA" id="ARBA00022801"/>
    </source>
</evidence>
<evidence type="ECO:0000256" key="1">
    <source>
        <dbReference type="ARBA" id="ARBA00005234"/>
    </source>
</evidence>
<dbReference type="GO" id="GO:0006508">
    <property type="term" value="P:proteolysis"/>
    <property type="evidence" value="ECO:0007669"/>
    <property type="project" value="UniProtKB-KW"/>
</dbReference>
<dbReference type="SUPFAM" id="SSF54001">
    <property type="entry name" value="Cysteine proteinases"/>
    <property type="match status" value="1"/>
</dbReference>
<dbReference type="AlphaFoldDB" id="A0A5J9UD77"/>
<sequence length="411" mass="45803">MEDVTNNKEPDPIDGLSEPTPCALVTPGGHQQEIARGVVHPGQSVVHTVAVQPDSAVVQVDYVYAGHENDLLPIAPNDEITTLGEALLQRIQWKRSHIVVRPPPLDAPTTASQPPKYISPSQLNLESGKKNSTAQANIRHSNGQGKSADIARKVPFSKPAPSEADIGNKSSNKNKGQLEKKTEENVNSKSIGQKYKQPLKQKKSNSNKALNKKLDVKESPDTCTVQNVLSNNKEVENKQKVEKCAVSKVWTQPNPNYVPGKPLMTPKELEKTGPSHMVQECNKKKVPVVFLDCQGFSMSNIVSHREFVLTYLTKAFNRHHVTKKFIMFPYNCAGHWILVLICLKWGKVWYLDSTSSNTNRNLSELEAVIDEHVKNYTPAYTKGLRSRLYYSFKFPDSDLDVNMLKPELSGC</sequence>
<feature type="compositionally biased region" description="Basic and acidic residues" evidence="4">
    <location>
        <begin position="176"/>
        <end position="186"/>
    </location>
</feature>
<evidence type="ECO:0000256" key="2">
    <source>
        <dbReference type="ARBA" id="ARBA00022670"/>
    </source>
</evidence>
<name>A0A5J9UD77_9POAL</name>
<evidence type="ECO:0000256" key="4">
    <source>
        <dbReference type="SAM" id="MobiDB-lite"/>
    </source>
</evidence>
<dbReference type="PANTHER" id="PTHR33018:SF34">
    <property type="entry name" value="OS02G0472350 PROTEIN"/>
    <property type="match status" value="1"/>
</dbReference>
<evidence type="ECO:0000313" key="7">
    <source>
        <dbReference type="EMBL" id="TVU21211.1"/>
    </source>
</evidence>
<feature type="compositionally biased region" description="Polar residues" evidence="4">
    <location>
        <begin position="109"/>
        <end position="145"/>
    </location>
</feature>
<dbReference type="GO" id="GO:0008234">
    <property type="term" value="F:cysteine-type peptidase activity"/>
    <property type="evidence" value="ECO:0007669"/>
    <property type="project" value="InterPro"/>
</dbReference>
<dbReference type="Proteomes" id="UP000324897">
    <property type="component" value="Unassembled WGS sequence"/>
</dbReference>
<comment type="caution">
    <text evidence="7">The sequence shown here is derived from an EMBL/GenBank/DDBJ whole genome shotgun (WGS) entry which is preliminary data.</text>
</comment>
<dbReference type="EMBL" id="RWGY01000026">
    <property type="protein sequence ID" value="TVU21211.1"/>
    <property type="molecule type" value="Genomic_DNA"/>
</dbReference>
<evidence type="ECO:0000259" key="6">
    <source>
        <dbReference type="Pfam" id="PF26133"/>
    </source>
</evidence>
<gene>
    <name evidence="7" type="ORF">EJB05_30835</name>
</gene>
<dbReference type="InterPro" id="IPR038765">
    <property type="entry name" value="Papain-like_cys_pep_sf"/>
</dbReference>
<proteinExistence type="inferred from homology"/>
<dbReference type="Gene3D" id="3.40.395.10">
    <property type="entry name" value="Adenoviral Proteinase, Chain A"/>
    <property type="match status" value="1"/>
</dbReference>
<organism evidence="7 8">
    <name type="scientific">Eragrostis curvula</name>
    <name type="common">weeping love grass</name>
    <dbReference type="NCBI Taxonomy" id="38414"/>
    <lineage>
        <taxon>Eukaryota</taxon>
        <taxon>Viridiplantae</taxon>
        <taxon>Streptophyta</taxon>
        <taxon>Embryophyta</taxon>
        <taxon>Tracheophyta</taxon>
        <taxon>Spermatophyta</taxon>
        <taxon>Magnoliopsida</taxon>
        <taxon>Liliopsida</taxon>
        <taxon>Poales</taxon>
        <taxon>Poaceae</taxon>
        <taxon>PACMAD clade</taxon>
        <taxon>Chloridoideae</taxon>
        <taxon>Eragrostideae</taxon>
        <taxon>Eragrostidinae</taxon>
        <taxon>Eragrostis</taxon>
    </lineage>
</organism>